<keyword evidence="2" id="KW-0808">Transferase</keyword>
<dbReference type="GO" id="GO:0016746">
    <property type="term" value="F:acyltransferase activity"/>
    <property type="evidence" value="ECO:0007669"/>
    <property type="project" value="UniProtKB-KW"/>
</dbReference>
<accession>A0ABW4AYJ4</accession>
<dbReference type="RefSeq" id="WP_377365149.1">
    <property type="nucleotide sequence ID" value="NZ_JBHTMN010000004.1"/>
</dbReference>
<reference evidence="3" key="1">
    <citation type="journal article" date="2019" name="Int. J. Syst. Evol. Microbiol.">
        <title>The Global Catalogue of Microorganisms (GCM) 10K type strain sequencing project: providing services to taxonomists for standard genome sequencing and annotation.</title>
        <authorList>
            <consortium name="The Broad Institute Genomics Platform"/>
            <consortium name="The Broad Institute Genome Sequencing Center for Infectious Disease"/>
            <person name="Wu L."/>
            <person name="Ma J."/>
        </authorList>
    </citation>
    <scope>NUCLEOTIDE SEQUENCE [LARGE SCALE GENOMIC DNA]</scope>
    <source>
        <strain evidence="3">JCM 30774</strain>
    </source>
</reference>
<dbReference type="SUPFAM" id="SSF55729">
    <property type="entry name" value="Acyl-CoA N-acyltransferases (Nat)"/>
    <property type="match status" value="1"/>
</dbReference>
<keyword evidence="3" id="KW-1185">Reference proteome</keyword>
<dbReference type="EC" id="2.3.1.-" evidence="2"/>
<sequence length="167" mass="19137">MNSRSFSIHTYHPDVTSVRDVVNVFYRAVHGIPDSIYSKDQKSAWAPDCMDIKGWRQRLEQAAVWVALDDKNQECLGFMELTQAGDIECLYICPRVQRQGIAKALFVTAAEFVRSQYPEKTTWSVDASDVAYEFFRKHGFMPAKRNRIERFGLVMENTTMTRSLAGA</sequence>
<dbReference type="InterPro" id="IPR000182">
    <property type="entry name" value="GNAT_dom"/>
</dbReference>
<dbReference type="CDD" id="cd04301">
    <property type="entry name" value="NAT_SF"/>
    <property type="match status" value="1"/>
</dbReference>
<dbReference type="EMBL" id="JBHTMN010000004">
    <property type="protein sequence ID" value="MFD1382294.1"/>
    <property type="molecule type" value="Genomic_DNA"/>
</dbReference>
<dbReference type="Pfam" id="PF13673">
    <property type="entry name" value="Acetyltransf_10"/>
    <property type="match status" value="1"/>
</dbReference>
<dbReference type="PANTHER" id="PTHR43451">
    <property type="entry name" value="ACETYLTRANSFERASE (GNAT) FAMILY PROTEIN"/>
    <property type="match status" value="1"/>
</dbReference>
<gene>
    <name evidence="2" type="ORF">ACFQ45_02875</name>
</gene>
<dbReference type="PANTHER" id="PTHR43451:SF1">
    <property type="entry name" value="ACETYLTRANSFERASE"/>
    <property type="match status" value="1"/>
</dbReference>
<name>A0ABW4AYJ4_9GAMM</name>
<dbReference type="InterPro" id="IPR052564">
    <property type="entry name" value="N-acetyltrans/Recomb-assoc"/>
</dbReference>
<evidence type="ECO:0000313" key="2">
    <source>
        <dbReference type="EMBL" id="MFD1382294.1"/>
    </source>
</evidence>
<feature type="domain" description="N-acetyltransferase" evidence="1">
    <location>
        <begin position="24"/>
        <end position="160"/>
    </location>
</feature>
<proteinExistence type="predicted"/>
<comment type="caution">
    <text evidence="2">The sequence shown here is derived from an EMBL/GenBank/DDBJ whole genome shotgun (WGS) entry which is preliminary data.</text>
</comment>
<keyword evidence="2" id="KW-0012">Acyltransferase</keyword>
<evidence type="ECO:0000313" key="3">
    <source>
        <dbReference type="Proteomes" id="UP001597059"/>
    </source>
</evidence>
<dbReference type="InterPro" id="IPR016181">
    <property type="entry name" value="Acyl_CoA_acyltransferase"/>
</dbReference>
<dbReference type="Gene3D" id="3.40.630.30">
    <property type="match status" value="1"/>
</dbReference>
<organism evidence="2 3">
    <name type="scientific">Rhodanobacter aciditrophus</name>
    <dbReference type="NCBI Taxonomy" id="1623218"/>
    <lineage>
        <taxon>Bacteria</taxon>
        <taxon>Pseudomonadati</taxon>
        <taxon>Pseudomonadota</taxon>
        <taxon>Gammaproteobacteria</taxon>
        <taxon>Lysobacterales</taxon>
        <taxon>Rhodanobacteraceae</taxon>
        <taxon>Rhodanobacter</taxon>
    </lineage>
</organism>
<evidence type="ECO:0000259" key="1">
    <source>
        <dbReference type="PROSITE" id="PS51186"/>
    </source>
</evidence>
<dbReference type="PROSITE" id="PS51186">
    <property type="entry name" value="GNAT"/>
    <property type="match status" value="1"/>
</dbReference>
<protein>
    <submittedName>
        <fullName evidence="2">GNAT family N-acetyltransferase</fullName>
        <ecNumber evidence="2">2.3.1.-</ecNumber>
    </submittedName>
</protein>
<dbReference type="Proteomes" id="UP001597059">
    <property type="component" value="Unassembled WGS sequence"/>
</dbReference>